<feature type="region of interest" description="Disordered" evidence="1">
    <location>
        <begin position="64"/>
        <end position="85"/>
    </location>
</feature>
<gene>
    <name evidence="2" type="ORF">K466DRAFT_664090</name>
</gene>
<evidence type="ECO:0000256" key="1">
    <source>
        <dbReference type="SAM" id="MobiDB-lite"/>
    </source>
</evidence>
<organism evidence="2 3">
    <name type="scientific">Polyporus arcularius HHB13444</name>
    <dbReference type="NCBI Taxonomy" id="1314778"/>
    <lineage>
        <taxon>Eukaryota</taxon>
        <taxon>Fungi</taxon>
        <taxon>Dikarya</taxon>
        <taxon>Basidiomycota</taxon>
        <taxon>Agaricomycotina</taxon>
        <taxon>Agaricomycetes</taxon>
        <taxon>Polyporales</taxon>
        <taxon>Polyporaceae</taxon>
        <taxon>Polyporus</taxon>
    </lineage>
</organism>
<name>A0A5C3P9L7_9APHY</name>
<protein>
    <submittedName>
        <fullName evidence="2">Uncharacterized protein</fullName>
    </submittedName>
</protein>
<evidence type="ECO:0000313" key="3">
    <source>
        <dbReference type="Proteomes" id="UP000308197"/>
    </source>
</evidence>
<dbReference type="AlphaFoldDB" id="A0A5C3P9L7"/>
<dbReference type="EMBL" id="ML211222">
    <property type="protein sequence ID" value="TFK85982.1"/>
    <property type="molecule type" value="Genomic_DNA"/>
</dbReference>
<accession>A0A5C3P9L7</accession>
<proteinExistence type="predicted"/>
<reference evidence="2 3" key="1">
    <citation type="journal article" date="2019" name="Nat. Ecol. Evol.">
        <title>Megaphylogeny resolves global patterns of mushroom evolution.</title>
        <authorList>
            <person name="Varga T."/>
            <person name="Krizsan K."/>
            <person name="Foldi C."/>
            <person name="Dima B."/>
            <person name="Sanchez-Garcia M."/>
            <person name="Sanchez-Ramirez S."/>
            <person name="Szollosi G.J."/>
            <person name="Szarkandi J.G."/>
            <person name="Papp V."/>
            <person name="Albert L."/>
            <person name="Andreopoulos W."/>
            <person name="Angelini C."/>
            <person name="Antonin V."/>
            <person name="Barry K.W."/>
            <person name="Bougher N.L."/>
            <person name="Buchanan P."/>
            <person name="Buyck B."/>
            <person name="Bense V."/>
            <person name="Catcheside P."/>
            <person name="Chovatia M."/>
            <person name="Cooper J."/>
            <person name="Damon W."/>
            <person name="Desjardin D."/>
            <person name="Finy P."/>
            <person name="Geml J."/>
            <person name="Haridas S."/>
            <person name="Hughes K."/>
            <person name="Justo A."/>
            <person name="Karasinski D."/>
            <person name="Kautmanova I."/>
            <person name="Kiss B."/>
            <person name="Kocsube S."/>
            <person name="Kotiranta H."/>
            <person name="LaButti K.M."/>
            <person name="Lechner B.E."/>
            <person name="Liimatainen K."/>
            <person name="Lipzen A."/>
            <person name="Lukacs Z."/>
            <person name="Mihaltcheva S."/>
            <person name="Morgado L.N."/>
            <person name="Niskanen T."/>
            <person name="Noordeloos M.E."/>
            <person name="Ohm R.A."/>
            <person name="Ortiz-Santana B."/>
            <person name="Ovrebo C."/>
            <person name="Racz N."/>
            <person name="Riley R."/>
            <person name="Savchenko A."/>
            <person name="Shiryaev A."/>
            <person name="Soop K."/>
            <person name="Spirin V."/>
            <person name="Szebenyi C."/>
            <person name="Tomsovsky M."/>
            <person name="Tulloss R.E."/>
            <person name="Uehling J."/>
            <person name="Grigoriev I.V."/>
            <person name="Vagvolgyi C."/>
            <person name="Papp T."/>
            <person name="Martin F.M."/>
            <person name="Miettinen O."/>
            <person name="Hibbett D.S."/>
            <person name="Nagy L.G."/>
        </authorList>
    </citation>
    <scope>NUCLEOTIDE SEQUENCE [LARGE SCALE GENOMIC DNA]</scope>
    <source>
        <strain evidence="2 3">HHB13444</strain>
    </source>
</reference>
<sequence length="301" mass="32446">MAQPSGSSIQFTTVRDFQVWASAAHPEVVKVEVSSSVLGEFLRVAHLITHHCPELVVIPSSSALSGAERRPSSPPSKAATPLSSIPARPVASNLQAVSPRIPYRPDTMASGQHPPLPLDRPYHWLDSGYGCAAYCASPATSAALAPALEPFPALGNAVVIQVQCGSPPPNPSGQSARGFRRVWGELRAVHKGSAVLGHGGIGTLSLRVPPGEPSELLWNVLENVHPRDCLQLEMSEDESEALMYVCAHICEAHTPLRFRRINVTLYGHQGKMLDTSKLKVALRREVSLTVDVDVQYRSILQ</sequence>
<keyword evidence="3" id="KW-1185">Reference proteome</keyword>
<evidence type="ECO:0000313" key="2">
    <source>
        <dbReference type="EMBL" id="TFK85982.1"/>
    </source>
</evidence>
<dbReference type="Proteomes" id="UP000308197">
    <property type="component" value="Unassembled WGS sequence"/>
</dbReference>
<dbReference type="InParanoid" id="A0A5C3P9L7"/>